<proteinExistence type="predicted"/>
<evidence type="ECO:0000313" key="1">
    <source>
        <dbReference type="EMBL" id="MFD1510807.1"/>
    </source>
</evidence>
<comment type="caution">
    <text evidence="1">The sequence shown here is derived from an EMBL/GenBank/DDBJ whole genome shotgun (WGS) entry which is preliminary data.</text>
</comment>
<reference evidence="2" key="1">
    <citation type="journal article" date="2019" name="Int. J. Syst. Evol. Microbiol.">
        <title>The Global Catalogue of Microorganisms (GCM) 10K type strain sequencing project: providing services to taxonomists for standard genome sequencing and annotation.</title>
        <authorList>
            <consortium name="The Broad Institute Genomics Platform"/>
            <consortium name="The Broad Institute Genome Sequencing Center for Infectious Disease"/>
            <person name="Wu L."/>
            <person name="Ma J."/>
        </authorList>
    </citation>
    <scope>NUCLEOTIDE SEQUENCE [LARGE SCALE GENOMIC DNA]</scope>
    <source>
        <strain evidence="2">CGMCC 1.12477</strain>
    </source>
</reference>
<protein>
    <submittedName>
        <fullName evidence="1">SlyX family protein</fullName>
    </submittedName>
</protein>
<dbReference type="EMBL" id="JBHUDD010000144">
    <property type="protein sequence ID" value="MFD1510807.1"/>
    <property type="molecule type" value="Genomic_DNA"/>
</dbReference>
<accession>A0ABW4EHU3</accession>
<dbReference type="Pfam" id="PF04102">
    <property type="entry name" value="SlyX"/>
    <property type="match status" value="1"/>
</dbReference>
<dbReference type="Proteomes" id="UP001597186">
    <property type="component" value="Unassembled WGS sequence"/>
</dbReference>
<sequence>MEHLEEKLAHLIRTVDDLSDVVAAQATEIDRLTRRVAMLMQREATREADNTGGVVLGDERPPHY</sequence>
<organism evidence="1 2">
    <name type="scientific">Lacimonas salitolerans</name>
    <dbReference type="NCBI Taxonomy" id="1323750"/>
    <lineage>
        <taxon>Bacteria</taxon>
        <taxon>Pseudomonadati</taxon>
        <taxon>Pseudomonadota</taxon>
        <taxon>Alphaproteobacteria</taxon>
        <taxon>Rhodobacterales</taxon>
        <taxon>Paracoccaceae</taxon>
        <taxon>Lacimonas</taxon>
    </lineage>
</organism>
<dbReference type="InterPro" id="IPR007236">
    <property type="entry name" value="SlyX"/>
</dbReference>
<keyword evidence="2" id="KW-1185">Reference proteome</keyword>
<evidence type="ECO:0000313" key="2">
    <source>
        <dbReference type="Proteomes" id="UP001597186"/>
    </source>
</evidence>
<name>A0ABW4EHU3_9RHOB</name>
<dbReference type="RefSeq" id="WP_379917347.1">
    <property type="nucleotide sequence ID" value="NZ_JBHUDD010000144.1"/>
</dbReference>
<gene>
    <name evidence="1" type="ORF">ACFTOW_15595</name>
</gene>